<dbReference type="OrthoDB" id="9991317at2759"/>
<evidence type="ECO:0000313" key="3">
    <source>
        <dbReference type="EMBL" id="KDR79673.1"/>
    </source>
</evidence>
<dbReference type="InterPro" id="IPR011990">
    <property type="entry name" value="TPR-like_helical_dom_sf"/>
</dbReference>
<proteinExistence type="predicted"/>
<name>A0A067TL21_GALM3</name>
<organism evidence="3 4">
    <name type="scientific">Galerina marginata (strain CBS 339.88)</name>
    <dbReference type="NCBI Taxonomy" id="685588"/>
    <lineage>
        <taxon>Eukaryota</taxon>
        <taxon>Fungi</taxon>
        <taxon>Dikarya</taxon>
        <taxon>Basidiomycota</taxon>
        <taxon>Agaricomycotina</taxon>
        <taxon>Agaricomycetes</taxon>
        <taxon>Agaricomycetidae</taxon>
        <taxon>Agaricales</taxon>
        <taxon>Agaricineae</taxon>
        <taxon>Strophariaceae</taxon>
        <taxon>Galerina</taxon>
    </lineage>
</organism>
<dbReference type="PANTHER" id="PTHR19959">
    <property type="entry name" value="KINESIN LIGHT CHAIN"/>
    <property type="match status" value="1"/>
</dbReference>
<accession>A0A067TL21</accession>
<protein>
    <recommendedName>
        <fullName evidence="2">CHAT domain-containing protein</fullName>
    </recommendedName>
</protein>
<dbReference type="EMBL" id="KL142373">
    <property type="protein sequence ID" value="KDR79673.1"/>
    <property type="molecule type" value="Genomic_DNA"/>
</dbReference>
<dbReference type="PANTHER" id="PTHR19959:SF119">
    <property type="entry name" value="FUNGAL LIPASE-LIKE DOMAIN-CONTAINING PROTEIN"/>
    <property type="match status" value="1"/>
</dbReference>
<evidence type="ECO:0000313" key="4">
    <source>
        <dbReference type="Proteomes" id="UP000027222"/>
    </source>
</evidence>
<dbReference type="STRING" id="685588.A0A067TL21"/>
<dbReference type="Pfam" id="PF12770">
    <property type="entry name" value="CHAT"/>
    <property type="match status" value="1"/>
</dbReference>
<dbReference type="Gene3D" id="1.25.40.10">
    <property type="entry name" value="Tetratricopeptide repeat domain"/>
    <property type="match status" value="2"/>
</dbReference>
<reference evidence="4" key="1">
    <citation type="journal article" date="2014" name="Proc. Natl. Acad. Sci. U.S.A.">
        <title>Extensive sampling of basidiomycete genomes demonstrates inadequacy of the white-rot/brown-rot paradigm for wood decay fungi.</title>
        <authorList>
            <person name="Riley R."/>
            <person name="Salamov A.A."/>
            <person name="Brown D.W."/>
            <person name="Nagy L.G."/>
            <person name="Floudas D."/>
            <person name="Held B.W."/>
            <person name="Levasseur A."/>
            <person name="Lombard V."/>
            <person name="Morin E."/>
            <person name="Otillar R."/>
            <person name="Lindquist E.A."/>
            <person name="Sun H."/>
            <person name="LaButti K.M."/>
            <person name="Schmutz J."/>
            <person name="Jabbour D."/>
            <person name="Luo H."/>
            <person name="Baker S.E."/>
            <person name="Pisabarro A.G."/>
            <person name="Walton J.D."/>
            <person name="Blanchette R.A."/>
            <person name="Henrissat B."/>
            <person name="Martin F."/>
            <person name="Cullen D."/>
            <person name="Hibbett D.S."/>
            <person name="Grigoriev I.V."/>
        </authorList>
    </citation>
    <scope>NUCLEOTIDE SEQUENCE [LARGE SCALE GENOMIC DNA]</scope>
    <source>
        <strain evidence="4">CBS 339.88</strain>
    </source>
</reference>
<feature type="compositionally biased region" description="Basic and acidic residues" evidence="1">
    <location>
        <begin position="8"/>
        <end position="18"/>
    </location>
</feature>
<evidence type="ECO:0000256" key="1">
    <source>
        <dbReference type="SAM" id="MobiDB-lite"/>
    </source>
</evidence>
<dbReference type="InterPro" id="IPR024983">
    <property type="entry name" value="CHAT_dom"/>
</dbReference>
<keyword evidence="4" id="KW-1185">Reference proteome</keyword>
<dbReference type="Proteomes" id="UP000027222">
    <property type="component" value="Unassembled WGS sequence"/>
</dbReference>
<feature type="domain" description="CHAT" evidence="2">
    <location>
        <begin position="1149"/>
        <end position="1331"/>
    </location>
</feature>
<dbReference type="HOGENOM" id="CLU_001305_0_3_1"/>
<sequence length="1335" mass="149994">MPELDLLFDSRHEADVHSTQEPGDSPTVKVHMSGEERKAIVPTAQEDLRRLVKGGTPDMGTKDSKENVLADYPIKNVGTEETKGLENIDFSYVLMDECKGELSVANLDQAVVRYRQILDNHTTAYTLQTDEMMDLASVVRVRLMYTDQTQNSMEALALRGEILKLYKAILDNNIAGIQDKPDTTAITELANGIITDFQKSTSLHVLNNIVSLVWQSVNHLPSTHPSRCSALITLAEVLRERLQHCYSISNLKHALSTLQARREPDRRHINMPHRICYMLLTRFDFRGGKLDLQTAFHWIKNTNFGRIATIGGLRTGGSTPVHKVDPLTDRGLFHLKQFDRHGQMKDIEEAVRILEDVLRRTPGEHADRPARLNNLGRSYTRRFQRTGNFEDIDRAISNLQKAVQSTPFNHPYLPSLFNNLGTSYVCRHEHAGDPQDNSRAISNFQSAIQFTLSGQSNLSIWMDNLGNSYGRRFLRTGDLRDISLAISAHQNSVKYTPSGDPDLPMGFNSLGNSYMRRFERTGNLQDIDLAIFNHRTAVKCTPSGDYKLPERLNNLGDSYLRRFERTGDLQNIVLAISNHESAVQSTPSGHVGLPHHLSSLGTSYLCRFERTGDLQDIDFAISNHQIAHDTLGTSYLRRFNRTGDLHDIERSIYHYQNAVRPTTFGNAYLPAMFSHLGTSYLCRFEHTGDPEDIEQAVSNHQSAVESTPSDHADFPRLLNSLGNSYALRYEHTGELEDINRAISNHLRVLQLTPPGHANLLMRFNNLGTSYLRRFRHTGNIEDIDSAISNYQSAIQSTPVGHTDLPRSLKNLGKSYSHRFNHTRHPHDLQNSIVSYRRGAEATGSPSDRLHCAKRAAMLSFMMNDDSRCLSDFALAISLLSEVAGLEQTIYRRHTNLQDHSDLVGPAVDAALTYNQPNLALEWLEQGRCLVWNQLNQLRIPLDDLQVTNPVLADRFVKVAGDLESHGARLSSSLPSTFVEDVRLQAKTHNHTVLAAEYGQLLEEIRSLPGFHDFLQPPKTADLLSSMPTDGVVVIINVHKTRCDALALIPGAGEPMHIPLKDFSLAEAEELQKRLQYDLLKLREADTDNRMPRRSSPNPPSMSYILKELWYKVVRPVLKGLGYSVNSGRWEATAIDRIPYPSPTLLVEELLYEIIQPKIEGRAYSADPRVNPSDRRRLWWCPTGPLAFLPLHAAGNYGSIAGDSITQAGRCVSDFVVSSYTPTVRSLIEKFKASSTFSKAPSLVIVSQPNTQGLPPIPYTKTETDSLKKLMDENSIETLLLADSEGTRDEIKAGMQAHTWAHFACHGIQDINQPLESGLYLHDGRLELLEIMKQQI</sequence>
<feature type="region of interest" description="Disordered" evidence="1">
    <location>
        <begin position="1"/>
        <end position="29"/>
    </location>
</feature>
<dbReference type="SUPFAM" id="SSF81901">
    <property type="entry name" value="HCP-like"/>
    <property type="match status" value="1"/>
</dbReference>
<gene>
    <name evidence="3" type="ORF">GALMADRAFT_154472</name>
</gene>
<evidence type="ECO:0000259" key="2">
    <source>
        <dbReference type="Pfam" id="PF12770"/>
    </source>
</evidence>